<organism evidence="5 6">
    <name type="scientific">Aquamicrobium segne</name>
    <dbReference type="NCBI Taxonomy" id="469547"/>
    <lineage>
        <taxon>Bacteria</taxon>
        <taxon>Pseudomonadati</taxon>
        <taxon>Pseudomonadota</taxon>
        <taxon>Alphaproteobacteria</taxon>
        <taxon>Hyphomicrobiales</taxon>
        <taxon>Phyllobacteriaceae</taxon>
        <taxon>Aquamicrobium</taxon>
    </lineage>
</organism>
<evidence type="ECO:0000313" key="6">
    <source>
        <dbReference type="Proteomes" id="UP001596016"/>
    </source>
</evidence>
<evidence type="ECO:0000256" key="1">
    <source>
        <dbReference type="ARBA" id="ARBA00023015"/>
    </source>
</evidence>
<dbReference type="InterPro" id="IPR018356">
    <property type="entry name" value="Tscrpt_reg_HTH_DeoR_CS"/>
</dbReference>
<dbReference type="InterPro" id="IPR036388">
    <property type="entry name" value="WH-like_DNA-bd_sf"/>
</dbReference>
<comment type="caution">
    <text evidence="5">The sequence shown here is derived from an EMBL/GenBank/DDBJ whole genome shotgun (WGS) entry which is preliminary data.</text>
</comment>
<dbReference type="Pfam" id="PF00455">
    <property type="entry name" value="DeoRC"/>
    <property type="match status" value="1"/>
</dbReference>
<dbReference type="PANTHER" id="PTHR30363">
    <property type="entry name" value="HTH-TYPE TRANSCRIPTIONAL REGULATOR SRLR-RELATED"/>
    <property type="match status" value="1"/>
</dbReference>
<dbReference type="Proteomes" id="UP001596016">
    <property type="component" value="Unassembled WGS sequence"/>
</dbReference>
<evidence type="ECO:0000256" key="2">
    <source>
        <dbReference type="ARBA" id="ARBA00023125"/>
    </source>
</evidence>
<sequence>MLPALRRARIIELLRRDGAAGLKEMSEAVGVSVSTLRRDVDYLCEQGHLERTHGGAVLNEGRRGIELDREIASELESDAKSAIGSRAAALIQPGQTVFLDSGTTTSAAARAARQRNIRFTAVTNDFTIAGILSDSPIIQVLVASGTVRPGTSTLLGADTVQYIRRLRTDLALVGTHALSEEEMSDTSLELGELKRTIISASDRPVLLADSSKIFDRAFYSFGQVSDVHHLITDTRLAAEKQAILGRNGMQVDIAPDMREPA</sequence>
<dbReference type="EMBL" id="JBHSLL010000010">
    <property type="protein sequence ID" value="MFC5384834.1"/>
    <property type="molecule type" value="Genomic_DNA"/>
</dbReference>
<dbReference type="SMART" id="SM01134">
    <property type="entry name" value="DeoRC"/>
    <property type="match status" value="1"/>
</dbReference>
<dbReference type="InterPro" id="IPR036390">
    <property type="entry name" value="WH_DNA-bd_sf"/>
</dbReference>
<feature type="domain" description="HTH deoR-type" evidence="4">
    <location>
        <begin position="3"/>
        <end position="58"/>
    </location>
</feature>
<dbReference type="SUPFAM" id="SSF46785">
    <property type="entry name" value="Winged helix' DNA-binding domain"/>
    <property type="match status" value="1"/>
</dbReference>
<dbReference type="RefSeq" id="WP_378227685.1">
    <property type="nucleotide sequence ID" value="NZ_JBHSLL010000010.1"/>
</dbReference>
<dbReference type="InterPro" id="IPR050313">
    <property type="entry name" value="Carb_Metab_HTH_regulators"/>
</dbReference>
<evidence type="ECO:0000259" key="4">
    <source>
        <dbReference type="PROSITE" id="PS51000"/>
    </source>
</evidence>
<reference evidence="6" key="1">
    <citation type="journal article" date="2019" name="Int. J. Syst. Evol. Microbiol.">
        <title>The Global Catalogue of Microorganisms (GCM) 10K type strain sequencing project: providing services to taxonomists for standard genome sequencing and annotation.</title>
        <authorList>
            <consortium name="The Broad Institute Genomics Platform"/>
            <consortium name="The Broad Institute Genome Sequencing Center for Infectious Disease"/>
            <person name="Wu L."/>
            <person name="Ma J."/>
        </authorList>
    </citation>
    <scope>NUCLEOTIDE SEQUENCE [LARGE SCALE GENOMIC DNA]</scope>
    <source>
        <strain evidence="6">CGMCC 4.1415</strain>
    </source>
</reference>
<dbReference type="PANTHER" id="PTHR30363:SF44">
    <property type="entry name" value="AGA OPERON TRANSCRIPTIONAL REPRESSOR-RELATED"/>
    <property type="match status" value="1"/>
</dbReference>
<keyword evidence="1" id="KW-0805">Transcription regulation</keyword>
<dbReference type="InterPro" id="IPR037171">
    <property type="entry name" value="NagB/RpiA_transferase-like"/>
</dbReference>
<dbReference type="Gene3D" id="3.40.50.1360">
    <property type="match status" value="1"/>
</dbReference>
<keyword evidence="2 5" id="KW-0238">DNA-binding</keyword>
<proteinExistence type="predicted"/>
<dbReference type="GO" id="GO:0003677">
    <property type="term" value="F:DNA binding"/>
    <property type="evidence" value="ECO:0007669"/>
    <property type="project" value="UniProtKB-KW"/>
</dbReference>
<gene>
    <name evidence="5" type="ORF">ACFPLB_02520</name>
</gene>
<dbReference type="SMART" id="SM00420">
    <property type="entry name" value="HTH_DEOR"/>
    <property type="match status" value="1"/>
</dbReference>
<keyword evidence="6" id="KW-1185">Reference proteome</keyword>
<name>A0ABW0GT97_9HYPH</name>
<dbReference type="InterPro" id="IPR014036">
    <property type="entry name" value="DeoR-like_C"/>
</dbReference>
<dbReference type="PROSITE" id="PS51000">
    <property type="entry name" value="HTH_DEOR_2"/>
    <property type="match status" value="1"/>
</dbReference>
<dbReference type="SUPFAM" id="SSF100950">
    <property type="entry name" value="NagB/RpiA/CoA transferase-like"/>
    <property type="match status" value="1"/>
</dbReference>
<dbReference type="PROSITE" id="PS00894">
    <property type="entry name" value="HTH_DEOR_1"/>
    <property type="match status" value="1"/>
</dbReference>
<evidence type="ECO:0000313" key="5">
    <source>
        <dbReference type="EMBL" id="MFC5384834.1"/>
    </source>
</evidence>
<dbReference type="Gene3D" id="1.10.10.10">
    <property type="entry name" value="Winged helix-like DNA-binding domain superfamily/Winged helix DNA-binding domain"/>
    <property type="match status" value="1"/>
</dbReference>
<dbReference type="InterPro" id="IPR001034">
    <property type="entry name" value="DeoR_HTH"/>
</dbReference>
<dbReference type="PRINTS" id="PR00037">
    <property type="entry name" value="HTHLACR"/>
</dbReference>
<accession>A0ABW0GT97</accession>
<evidence type="ECO:0000256" key="3">
    <source>
        <dbReference type="ARBA" id="ARBA00023163"/>
    </source>
</evidence>
<protein>
    <submittedName>
        <fullName evidence="5">DeoR/GlpR family DNA-binding transcription regulator</fullName>
    </submittedName>
</protein>
<dbReference type="Pfam" id="PF08220">
    <property type="entry name" value="HTH_DeoR"/>
    <property type="match status" value="1"/>
</dbReference>
<keyword evidence="3" id="KW-0804">Transcription</keyword>